<keyword evidence="5" id="KW-0732">Signal</keyword>
<keyword evidence="14" id="KW-1185">Reference proteome</keyword>
<feature type="compositionally biased region" description="Low complexity" evidence="10">
    <location>
        <begin position="23"/>
        <end position="80"/>
    </location>
</feature>
<dbReference type="InterPro" id="IPR006313">
    <property type="entry name" value="EfeB/EfeN"/>
</dbReference>
<dbReference type="GO" id="GO:0004601">
    <property type="term" value="F:peroxidase activity"/>
    <property type="evidence" value="ECO:0007669"/>
    <property type="project" value="UniProtKB-KW"/>
</dbReference>
<sequence length="523" mass="53844">MTEQNQTPEAPIPADENAAASKPTTAASENAAAAGSTSATPSAAAPASAEPAAASQAAAASSAGAAGTEPAAGSTPAAPAADAQAGAESAAAASFAAPAAAAPATCPFDHTAFARRAMLKGAAVGVAGAAVVGATGFAMDKAAADSTPTAAGGSSGGSGRVLPFHGAHQQGVTTPAQKHMTVAVFDVVAADKGELAALFQTLTERARFLASGGTPPDLGVGAPPSDSGMLGPVVPADGLTFTVGVGASLFDARFGLAAKKPARLTPMKTFPNDNLNPAECHGDLSLQICADSRDTVVHAIRDIAKHTRAGMQLKYKIDGWANDPRPAGAQRNLLGFHDGIANPATEHEFDYLVWVQPGGPEPAWTAGGSYQVVRRIRMLVEFWDRVSLLEQEKMIGRRRDTGAPLDGGAQTDVPQYAKDPKGANIPLDAHIRLANPRTPETDRNRLLRRGYNYDRGFDDVGDLDMGLAFVAYQQDIQRQFEFVQTKLIDEPLVDYISPVGGGYFFVLPGVKDASDHFGSGLLA</sequence>
<dbReference type="KEGG" id="cai:Caci_1778"/>
<evidence type="ECO:0000256" key="3">
    <source>
        <dbReference type="ARBA" id="ARBA00022617"/>
    </source>
</evidence>
<protein>
    <recommendedName>
        <fullName evidence="9">Deferrochelatase</fullName>
        <ecNumber evidence="9">1.11.1.-</ecNumber>
    </recommendedName>
    <alternativeName>
        <fullName evidence="9">Peroxidase EfeB</fullName>
    </alternativeName>
</protein>
<dbReference type="NCBIfam" id="TIGR01412">
    <property type="entry name" value="tat_substr_1"/>
    <property type="match status" value="1"/>
</dbReference>
<dbReference type="InterPro" id="IPR048327">
    <property type="entry name" value="Dyp_perox_N"/>
</dbReference>
<evidence type="ECO:0000256" key="4">
    <source>
        <dbReference type="ARBA" id="ARBA00022723"/>
    </source>
</evidence>
<dbReference type="OrthoDB" id="9781066at2"/>
<evidence type="ECO:0000259" key="12">
    <source>
        <dbReference type="Pfam" id="PF20628"/>
    </source>
</evidence>
<dbReference type="GO" id="GO:0046872">
    <property type="term" value="F:metal ion binding"/>
    <property type="evidence" value="ECO:0007669"/>
    <property type="project" value="UniProtKB-KW"/>
</dbReference>
<dbReference type="AlphaFoldDB" id="C7QCY9"/>
<evidence type="ECO:0000259" key="11">
    <source>
        <dbReference type="Pfam" id="PF04261"/>
    </source>
</evidence>
<dbReference type="GO" id="GO:0005829">
    <property type="term" value="C:cytosol"/>
    <property type="evidence" value="ECO:0007669"/>
    <property type="project" value="TreeGrafter"/>
</dbReference>
<keyword evidence="4 9" id="KW-0479">Metal-binding</keyword>
<dbReference type="GO" id="GO:0033212">
    <property type="term" value="P:iron import into cell"/>
    <property type="evidence" value="ECO:0007669"/>
    <property type="project" value="InterPro"/>
</dbReference>
<dbReference type="STRING" id="479433.Caci_1778"/>
<comment type="function">
    <text evidence="9">Involved in the recovery of exogenous heme iron. Extracts iron from heme while preserving the protoporphyrin ring intact.</text>
</comment>
<dbReference type="eggNOG" id="COG2837">
    <property type="taxonomic scope" value="Bacteria"/>
</dbReference>
<evidence type="ECO:0000256" key="5">
    <source>
        <dbReference type="ARBA" id="ARBA00022729"/>
    </source>
</evidence>
<dbReference type="Pfam" id="PF04261">
    <property type="entry name" value="Dyp_perox_N"/>
    <property type="match status" value="1"/>
</dbReference>
<evidence type="ECO:0000256" key="1">
    <source>
        <dbReference type="ARBA" id="ARBA00004196"/>
    </source>
</evidence>
<feature type="region of interest" description="Disordered" evidence="10">
    <location>
        <begin position="1"/>
        <end position="80"/>
    </location>
</feature>
<dbReference type="Proteomes" id="UP000000851">
    <property type="component" value="Chromosome"/>
</dbReference>
<dbReference type="Pfam" id="PF20628">
    <property type="entry name" value="Dyp_perox_C"/>
    <property type="match status" value="1"/>
</dbReference>
<dbReference type="EMBL" id="CP001700">
    <property type="protein sequence ID" value="ACU70699.1"/>
    <property type="molecule type" value="Genomic_DNA"/>
</dbReference>
<evidence type="ECO:0000313" key="13">
    <source>
        <dbReference type="EMBL" id="ACU70699.1"/>
    </source>
</evidence>
<feature type="region of interest" description="Disordered" evidence="10">
    <location>
        <begin position="399"/>
        <end position="419"/>
    </location>
</feature>
<gene>
    <name evidence="13" type="ordered locus">Caci_1778</name>
</gene>
<keyword evidence="2 9" id="KW-0575">Peroxidase</keyword>
<dbReference type="NCBIfam" id="TIGR01413">
    <property type="entry name" value="Dyp_perox_fam"/>
    <property type="match status" value="1"/>
</dbReference>
<feature type="domain" description="Dyp-type peroxidase N-terminal" evidence="11">
    <location>
        <begin position="169"/>
        <end position="320"/>
    </location>
</feature>
<keyword evidence="3 9" id="KW-0349">Heme</keyword>
<evidence type="ECO:0000256" key="7">
    <source>
        <dbReference type="ARBA" id="ARBA00023004"/>
    </source>
</evidence>
<proteinExistence type="inferred from homology"/>
<dbReference type="InParanoid" id="C7QCY9"/>
<dbReference type="InterPro" id="IPR006314">
    <property type="entry name" value="Dyp_peroxidase"/>
</dbReference>
<dbReference type="InterPro" id="IPR011008">
    <property type="entry name" value="Dimeric_a/b-barrel"/>
</dbReference>
<comment type="similarity">
    <text evidence="8 9">Belongs to the DyP-type peroxidase family.</text>
</comment>
<dbReference type="InterPro" id="IPR048328">
    <property type="entry name" value="Dyp_perox_C"/>
</dbReference>
<reference evidence="13 14" key="1">
    <citation type="journal article" date="2009" name="Stand. Genomic Sci.">
        <title>Complete genome sequence of Catenulispora acidiphila type strain (ID 139908).</title>
        <authorList>
            <person name="Copeland A."/>
            <person name="Lapidus A."/>
            <person name="Glavina Del Rio T."/>
            <person name="Nolan M."/>
            <person name="Lucas S."/>
            <person name="Chen F."/>
            <person name="Tice H."/>
            <person name="Cheng J.F."/>
            <person name="Bruce D."/>
            <person name="Goodwin L."/>
            <person name="Pitluck S."/>
            <person name="Mikhailova N."/>
            <person name="Pati A."/>
            <person name="Ivanova N."/>
            <person name="Mavromatis K."/>
            <person name="Chen A."/>
            <person name="Palaniappan K."/>
            <person name="Chain P."/>
            <person name="Land M."/>
            <person name="Hauser L."/>
            <person name="Chang Y.J."/>
            <person name="Jeffries C.D."/>
            <person name="Chertkov O."/>
            <person name="Brettin T."/>
            <person name="Detter J.C."/>
            <person name="Han C."/>
            <person name="Ali Z."/>
            <person name="Tindall B.J."/>
            <person name="Goker M."/>
            <person name="Bristow J."/>
            <person name="Eisen J.A."/>
            <person name="Markowitz V."/>
            <person name="Hugenholtz P."/>
            <person name="Kyrpides N.C."/>
            <person name="Klenk H.P."/>
        </authorList>
    </citation>
    <scope>NUCLEOTIDE SEQUENCE [LARGE SCALE GENOMIC DNA]</scope>
    <source>
        <strain evidence="14">DSM 44928 / JCM 14897 / NBRC 102108 / NRRL B-24433 / ID139908</strain>
    </source>
</reference>
<dbReference type="PROSITE" id="PS51404">
    <property type="entry name" value="DYP_PEROXIDASE"/>
    <property type="match status" value="1"/>
</dbReference>
<comment type="subcellular location">
    <subcellularLocation>
        <location evidence="1">Cell envelope</location>
    </subcellularLocation>
</comment>
<evidence type="ECO:0000256" key="9">
    <source>
        <dbReference type="RuleBase" id="RU365017"/>
    </source>
</evidence>
<evidence type="ECO:0000256" key="6">
    <source>
        <dbReference type="ARBA" id="ARBA00023002"/>
    </source>
</evidence>
<dbReference type="PANTHER" id="PTHR30521:SF4">
    <property type="entry name" value="DEFERROCHELATASE"/>
    <property type="match status" value="1"/>
</dbReference>
<evidence type="ECO:0000256" key="2">
    <source>
        <dbReference type="ARBA" id="ARBA00022559"/>
    </source>
</evidence>
<dbReference type="EC" id="1.11.1.-" evidence="9"/>
<dbReference type="PANTHER" id="PTHR30521">
    <property type="entry name" value="DEFERROCHELATASE/PEROXIDASE"/>
    <property type="match status" value="1"/>
</dbReference>
<keyword evidence="7 9" id="KW-0408">Iron</keyword>
<organism evidence="13 14">
    <name type="scientific">Catenulispora acidiphila (strain DSM 44928 / JCM 14897 / NBRC 102108 / NRRL B-24433 / ID139908)</name>
    <dbReference type="NCBI Taxonomy" id="479433"/>
    <lineage>
        <taxon>Bacteria</taxon>
        <taxon>Bacillati</taxon>
        <taxon>Actinomycetota</taxon>
        <taxon>Actinomycetes</taxon>
        <taxon>Catenulisporales</taxon>
        <taxon>Catenulisporaceae</taxon>
        <taxon>Catenulispora</taxon>
    </lineage>
</organism>
<dbReference type="HOGENOM" id="CLU_039488_0_0_11"/>
<name>C7QCY9_CATAD</name>
<feature type="domain" description="Dyp-type peroxidase C-terminal" evidence="12">
    <location>
        <begin position="330"/>
        <end position="511"/>
    </location>
</feature>
<comment type="cofactor">
    <cofactor evidence="9">
        <name>heme b</name>
        <dbReference type="ChEBI" id="CHEBI:60344"/>
    </cofactor>
    <text evidence="9">Binds 1 heme b (iron(II)-protoporphyrin IX) group non-covalently per subunit.</text>
</comment>
<evidence type="ECO:0000256" key="8">
    <source>
        <dbReference type="ARBA" id="ARBA00025737"/>
    </source>
</evidence>
<dbReference type="GO" id="GO:0030313">
    <property type="term" value="C:cell envelope"/>
    <property type="evidence" value="ECO:0007669"/>
    <property type="project" value="UniProtKB-SubCell"/>
</dbReference>
<evidence type="ECO:0000256" key="10">
    <source>
        <dbReference type="SAM" id="MobiDB-lite"/>
    </source>
</evidence>
<accession>C7QCY9</accession>
<dbReference type="SUPFAM" id="SSF54909">
    <property type="entry name" value="Dimeric alpha+beta barrel"/>
    <property type="match status" value="1"/>
</dbReference>
<evidence type="ECO:0000313" key="14">
    <source>
        <dbReference type="Proteomes" id="UP000000851"/>
    </source>
</evidence>
<dbReference type="GO" id="GO:0020037">
    <property type="term" value="F:heme binding"/>
    <property type="evidence" value="ECO:0007669"/>
    <property type="project" value="InterPro"/>
</dbReference>
<keyword evidence="6 9" id="KW-0560">Oxidoreductase</keyword>